<dbReference type="RefSeq" id="WP_157731986.1">
    <property type="nucleotide sequence ID" value="NZ_CP018477.1"/>
</dbReference>
<feature type="transmembrane region" description="Helical" evidence="1">
    <location>
        <begin position="360"/>
        <end position="380"/>
    </location>
</feature>
<name>A0A286RGA9_9BACT</name>
<keyword evidence="1" id="KW-0472">Membrane</keyword>
<dbReference type="SUPFAM" id="SSF52540">
    <property type="entry name" value="P-loop containing nucleoside triphosphate hydrolases"/>
    <property type="match status" value="1"/>
</dbReference>
<protein>
    <recommendedName>
        <fullName evidence="2">G domain-containing protein</fullName>
    </recommendedName>
</protein>
<keyword evidence="1" id="KW-0812">Transmembrane</keyword>
<feature type="transmembrane region" description="Helical" evidence="1">
    <location>
        <begin position="484"/>
        <end position="503"/>
    </location>
</feature>
<feature type="transmembrane region" description="Helical" evidence="1">
    <location>
        <begin position="523"/>
        <end position="543"/>
    </location>
</feature>
<dbReference type="InterPro" id="IPR006073">
    <property type="entry name" value="GTP-bd"/>
</dbReference>
<dbReference type="EMBL" id="CP018477">
    <property type="protein sequence ID" value="ASV74987.1"/>
    <property type="molecule type" value="Genomic_DNA"/>
</dbReference>
<evidence type="ECO:0000259" key="2">
    <source>
        <dbReference type="Pfam" id="PF01926"/>
    </source>
</evidence>
<keyword evidence="1" id="KW-1133">Transmembrane helix</keyword>
<proteinExistence type="predicted"/>
<dbReference type="GO" id="GO:0005525">
    <property type="term" value="F:GTP binding"/>
    <property type="evidence" value="ECO:0007669"/>
    <property type="project" value="InterPro"/>
</dbReference>
<evidence type="ECO:0000313" key="3">
    <source>
        <dbReference type="EMBL" id="ASV74987.1"/>
    </source>
</evidence>
<dbReference type="KEGG" id="ttf:THTE_2385"/>
<dbReference type="Proteomes" id="UP000215086">
    <property type="component" value="Chromosome"/>
</dbReference>
<keyword evidence="4" id="KW-1185">Reference proteome</keyword>
<dbReference type="Gene3D" id="3.40.50.300">
    <property type="entry name" value="P-loop containing nucleotide triphosphate hydrolases"/>
    <property type="match status" value="1"/>
</dbReference>
<gene>
    <name evidence="3" type="ORF">THTE_2385</name>
</gene>
<dbReference type="Pfam" id="PF01926">
    <property type="entry name" value="MMR_HSR1"/>
    <property type="match status" value="1"/>
</dbReference>
<reference evidence="3 4" key="1">
    <citation type="journal article" name="Front. Microbiol.">
        <title>Sugar Metabolism of the First Thermophilic Planctomycete Thermogutta terrifontis: Comparative Genomic and Transcriptomic Approaches.</title>
        <authorList>
            <person name="Elcheninov A.G."/>
            <person name="Menzel P."/>
            <person name="Gudbergsdottir S.R."/>
            <person name="Slesarev A.I."/>
            <person name="Kadnikov V.V."/>
            <person name="Krogh A."/>
            <person name="Bonch-Osmolovskaya E.A."/>
            <person name="Peng X."/>
            <person name="Kublanov I.V."/>
        </authorList>
    </citation>
    <scope>NUCLEOTIDE SEQUENCE [LARGE SCALE GENOMIC DNA]</scope>
    <source>
        <strain evidence="3 4">R1</strain>
    </source>
</reference>
<organism evidence="3 4">
    <name type="scientific">Thermogutta terrifontis</name>
    <dbReference type="NCBI Taxonomy" id="1331910"/>
    <lineage>
        <taxon>Bacteria</taxon>
        <taxon>Pseudomonadati</taxon>
        <taxon>Planctomycetota</taxon>
        <taxon>Planctomycetia</taxon>
        <taxon>Pirellulales</taxon>
        <taxon>Thermoguttaceae</taxon>
        <taxon>Thermogutta</taxon>
    </lineage>
</organism>
<dbReference type="CDD" id="cd00882">
    <property type="entry name" value="Ras_like_GTPase"/>
    <property type="match status" value="1"/>
</dbReference>
<accession>A0A286RGA9</accession>
<dbReference type="InterPro" id="IPR027417">
    <property type="entry name" value="P-loop_NTPase"/>
</dbReference>
<dbReference type="OrthoDB" id="238366at2"/>
<evidence type="ECO:0000313" key="4">
    <source>
        <dbReference type="Proteomes" id="UP000215086"/>
    </source>
</evidence>
<evidence type="ECO:0000256" key="1">
    <source>
        <dbReference type="SAM" id="Phobius"/>
    </source>
</evidence>
<feature type="domain" description="G" evidence="2">
    <location>
        <begin position="65"/>
        <end position="194"/>
    </location>
</feature>
<dbReference type="AlphaFoldDB" id="A0A286RGA9"/>
<sequence length="645" mass="72864">MTMQQSSPSHSDHPIWVEQLIAEAEAIQRMVGKIHGGSWVSDLCDALDLAVRELRQGRPQGVALVTLVGGTGVGKSTLFNALIGKINASPVSHDRRCFTDRPYVAVHPADRPLLDFPEEWQPVYVDIPFRGWAICDAPDINGILESNRQLAKQLIEKSHFLIYVTMSERRADFDVLKEIRNYAIAKRWLFVLNKADEITDLSAVREDFCRRLTEIGFAPDEDVVFVTSARAPENSEVARLRHFLVERDPREVARLGALDAFLGRLQDALSHERLRPLREAVDRLSKFQEELTRETREVYREGLQDPVAAMAIQRVMNEAIWQYVVDKSWGFAALIAWLRWRWSRFRLAYALLRLSTTRFSLFQLLHTLVTTSAVVFTNLLPIWQITQHLASHCKGKLEDIRLGVNSLLKELGLLEWSEECSRDSSQQAGALGTEPAIVPRWLASLSTVWDVDDPFGSVAALRAEVERTAVDEAQKAVGSAWVQFMVNLLPFAVSIDFAGRMVYFWWQSAPYLSAEPVFPSSHFYLLTAVMLAMTLLPGAILMGRRVRRSSKSLHCDRIVEQVKDFPVLEPLAAAEKFCRQVLERCESLRDTAACFRQSLQLGFATVRPNFHGVAFTNVERSLESGVSIMEEPANGQPQPAEVSDH</sequence>